<dbReference type="EMBL" id="HBUE01295280">
    <property type="protein sequence ID" value="CAG6576083.1"/>
    <property type="molecule type" value="Transcribed_RNA"/>
</dbReference>
<dbReference type="AlphaFoldDB" id="A0A8D8GY51"/>
<dbReference type="EMBL" id="HBUE01189471">
    <property type="protein sequence ID" value="CAG6524400.1"/>
    <property type="molecule type" value="Transcribed_RNA"/>
</dbReference>
<proteinExistence type="predicted"/>
<organism evidence="1">
    <name type="scientific">Culex pipiens</name>
    <name type="common">House mosquito</name>
    <dbReference type="NCBI Taxonomy" id="7175"/>
    <lineage>
        <taxon>Eukaryota</taxon>
        <taxon>Metazoa</taxon>
        <taxon>Ecdysozoa</taxon>
        <taxon>Arthropoda</taxon>
        <taxon>Hexapoda</taxon>
        <taxon>Insecta</taxon>
        <taxon>Pterygota</taxon>
        <taxon>Neoptera</taxon>
        <taxon>Endopterygota</taxon>
        <taxon>Diptera</taxon>
        <taxon>Nematocera</taxon>
        <taxon>Culicoidea</taxon>
        <taxon>Culicidae</taxon>
        <taxon>Culicinae</taxon>
        <taxon>Culicini</taxon>
        <taxon>Culex</taxon>
        <taxon>Culex</taxon>
    </lineage>
</organism>
<dbReference type="EMBL" id="HBUE01295279">
    <property type="protein sequence ID" value="CAG6576081.1"/>
    <property type="molecule type" value="Transcribed_RNA"/>
</dbReference>
<sequence length="136" mass="14792">MAVINGEVPLAAISDSHAWSIDLNAFRRGDGSLIDRWARSRISASGRGEGIFVISVFRVFCICCVSFSGCDSDRRGVILTVLLPGESSEMDRIVSGLRCCLIGSSSFEDATASGSTGRSRDFRRRNRRFSVFESTG</sequence>
<name>A0A8D8GY51_CULPI</name>
<dbReference type="EMBL" id="HBUE01189472">
    <property type="protein sequence ID" value="CAG6524402.1"/>
    <property type="molecule type" value="Transcribed_RNA"/>
</dbReference>
<accession>A0A8D8GY51</accession>
<protein>
    <submittedName>
        <fullName evidence="1">(northern house mosquito) hypothetical protein</fullName>
    </submittedName>
</protein>
<reference evidence="1" key="1">
    <citation type="submission" date="2021-05" db="EMBL/GenBank/DDBJ databases">
        <authorList>
            <person name="Alioto T."/>
            <person name="Alioto T."/>
            <person name="Gomez Garrido J."/>
        </authorList>
    </citation>
    <scope>NUCLEOTIDE SEQUENCE</scope>
</reference>
<evidence type="ECO:0000313" key="1">
    <source>
        <dbReference type="EMBL" id="CAG6524400.1"/>
    </source>
</evidence>